<feature type="transmembrane region" description="Helical" evidence="1">
    <location>
        <begin position="7"/>
        <end position="28"/>
    </location>
</feature>
<proteinExistence type="predicted"/>
<keyword evidence="3" id="KW-1185">Reference proteome</keyword>
<dbReference type="InterPro" id="IPR025333">
    <property type="entry name" value="DUF4239"/>
</dbReference>
<dbReference type="AlphaFoldDB" id="A0A8J3J7W4"/>
<feature type="transmembrane region" description="Helical" evidence="1">
    <location>
        <begin position="40"/>
        <end position="61"/>
    </location>
</feature>
<accession>A0A8J3J7W4</accession>
<sequence length="252" mass="26758">MSVYVHGALIIGGACVVAAVILLLVFRFGEHERRESNNDVNGLMFAIVGVLYAIVVGFVVTAQWENVGNARDAAAQEANGLVRLHWAAAALPADRAAQVRTLAQRYGTVVRDQEWPAMAAGRPVGPAGQRLLNQLAHAAQPPGDLGDTQAGDLSAGIGDVLQGRQQRLTLARQNLSGMMWFVLVAGGVLTVALAYLFGVPNRVAHLVMVVSLVGTVTLLLYACFQLQYPFGPATHLRPTDLTSALRLLSAST</sequence>
<dbReference type="Proteomes" id="UP000612808">
    <property type="component" value="Unassembled WGS sequence"/>
</dbReference>
<evidence type="ECO:0000256" key="1">
    <source>
        <dbReference type="SAM" id="Phobius"/>
    </source>
</evidence>
<keyword evidence="1" id="KW-0472">Membrane</keyword>
<feature type="transmembrane region" description="Helical" evidence="1">
    <location>
        <begin position="177"/>
        <end position="197"/>
    </location>
</feature>
<reference evidence="2" key="1">
    <citation type="submission" date="2021-01" db="EMBL/GenBank/DDBJ databases">
        <title>Whole genome shotgun sequence of Actinocatenispora rupis NBRC 107355.</title>
        <authorList>
            <person name="Komaki H."/>
            <person name="Tamura T."/>
        </authorList>
    </citation>
    <scope>NUCLEOTIDE SEQUENCE</scope>
    <source>
        <strain evidence="2">NBRC 107355</strain>
    </source>
</reference>
<protein>
    <recommendedName>
        <fullName evidence="4">DUF4239 domain-containing protein</fullName>
    </recommendedName>
</protein>
<evidence type="ECO:0008006" key="4">
    <source>
        <dbReference type="Google" id="ProtNLM"/>
    </source>
</evidence>
<dbReference type="RefSeq" id="WP_203656723.1">
    <property type="nucleotide sequence ID" value="NZ_BAAAZM010000004.1"/>
</dbReference>
<dbReference type="Pfam" id="PF14023">
    <property type="entry name" value="Bestrophin-like"/>
    <property type="match status" value="1"/>
</dbReference>
<name>A0A8J3J7W4_9ACTN</name>
<keyword evidence="1" id="KW-1133">Transmembrane helix</keyword>
<evidence type="ECO:0000313" key="3">
    <source>
        <dbReference type="Proteomes" id="UP000612808"/>
    </source>
</evidence>
<keyword evidence="1" id="KW-0812">Transmembrane</keyword>
<gene>
    <name evidence="2" type="ORF">Aru02nite_19120</name>
</gene>
<comment type="caution">
    <text evidence="2">The sequence shown here is derived from an EMBL/GenBank/DDBJ whole genome shotgun (WGS) entry which is preliminary data.</text>
</comment>
<dbReference type="EMBL" id="BOMB01000010">
    <property type="protein sequence ID" value="GID11023.1"/>
    <property type="molecule type" value="Genomic_DNA"/>
</dbReference>
<organism evidence="2 3">
    <name type="scientific">Actinocatenispora rupis</name>
    <dbReference type="NCBI Taxonomy" id="519421"/>
    <lineage>
        <taxon>Bacteria</taxon>
        <taxon>Bacillati</taxon>
        <taxon>Actinomycetota</taxon>
        <taxon>Actinomycetes</taxon>
        <taxon>Micromonosporales</taxon>
        <taxon>Micromonosporaceae</taxon>
        <taxon>Actinocatenispora</taxon>
    </lineage>
</organism>
<feature type="transmembrane region" description="Helical" evidence="1">
    <location>
        <begin position="203"/>
        <end position="224"/>
    </location>
</feature>
<evidence type="ECO:0000313" key="2">
    <source>
        <dbReference type="EMBL" id="GID11023.1"/>
    </source>
</evidence>